<sequence>KLEKQPKDLAIKTQKCDDLLSEITILTAKQTERKSRALEKKQIVDEQLIIIEKEKHEAESQLQETIPALLEAQQGLDTLKATDITEMRSFANPVDTLRLIGYCMLIYLGHPSITWKDVRGVMADMKFITNLKTRDPDLFTSKQAVQLKIYLKKLEEKLDPNHIYSLYDKSERDNKLLTLMSNVSRVGGSLFKFIHAIDNYMDKYRETKPKKDRLISIENDYEINLTE</sequence>
<organism evidence="2 3">
    <name type="scientific">Adineta steineri</name>
    <dbReference type="NCBI Taxonomy" id="433720"/>
    <lineage>
        <taxon>Eukaryota</taxon>
        <taxon>Metazoa</taxon>
        <taxon>Spiralia</taxon>
        <taxon>Gnathifera</taxon>
        <taxon>Rotifera</taxon>
        <taxon>Eurotatoria</taxon>
        <taxon>Bdelloidea</taxon>
        <taxon>Adinetida</taxon>
        <taxon>Adinetidae</taxon>
        <taxon>Adineta</taxon>
    </lineage>
</organism>
<dbReference type="GO" id="GO:0030286">
    <property type="term" value="C:dynein complex"/>
    <property type="evidence" value="ECO:0007669"/>
    <property type="project" value="InterPro"/>
</dbReference>
<evidence type="ECO:0000313" key="2">
    <source>
        <dbReference type="EMBL" id="CAF4302818.1"/>
    </source>
</evidence>
<dbReference type="GO" id="GO:0008569">
    <property type="term" value="F:minus-end-directed microtubule motor activity"/>
    <property type="evidence" value="ECO:0007669"/>
    <property type="project" value="TreeGrafter"/>
</dbReference>
<evidence type="ECO:0000313" key="3">
    <source>
        <dbReference type="Proteomes" id="UP000663881"/>
    </source>
</evidence>
<dbReference type="GO" id="GO:0060294">
    <property type="term" value="P:cilium movement involved in cell motility"/>
    <property type="evidence" value="ECO:0007669"/>
    <property type="project" value="TreeGrafter"/>
</dbReference>
<evidence type="ECO:0000259" key="1">
    <source>
        <dbReference type="Pfam" id="PF12777"/>
    </source>
</evidence>
<dbReference type="PANTHER" id="PTHR10676:SF343">
    <property type="entry name" value="DYNEIN AXONEMAL HEAVY CHAIN 10"/>
    <property type="match status" value="1"/>
</dbReference>
<dbReference type="Gene3D" id="1.20.920.20">
    <property type="match status" value="1"/>
</dbReference>
<dbReference type="GO" id="GO:0097729">
    <property type="term" value="C:9+2 motile cilium"/>
    <property type="evidence" value="ECO:0007669"/>
    <property type="project" value="TreeGrafter"/>
</dbReference>
<dbReference type="InterPro" id="IPR026983">
    <property type="entry name" value="DHC"/>
</dbReference>
<gene>
    <name evidence="2" type="ORF">OKA104_LOCUS46298</name>
</gene>
<feature type="domain" description="Dynein heavy chain coiled coil stalk" evidence="1">
    <location>
        <begin position="1"/>
        <end position="140"/>
    </location>
</feature>
<reference evidence="2" key="1">
    <citation type="submission" date="2021-02" db="EMBL/GenBank/DDBJ databases">
        <authorList>
            <person name="Nowell W R."/>
        </authorList>
    </citation>
    <scope>NUCLEOTIDE SEQUENCE</scope>
</reference>
<protein>
    <recommendedName>
        <fullName evidence="1">Dynein heavy chain coiled coil stalk domain-containing protein</fullName>
    </recommendedName>
</protein>
<accession>A0A820I0P7</accession>
<feature type="non-terminal residue" evidence="2">
    <location>
        <position position="227"/>
    </location>
</feature>
<name>A0A820I0P7_9BILA</name>
<comment type="caution">
    <text evidence="2">The sequence shown here is derived from an EMBL/GenBank/DDBJ whole genome shotgun (WGS) entry which is preliminary data.</text>
</comment>
<dbReference type="Proteomes" id="UP000663881">
    <property type="component" value="Unassembled WGS sequence"/>
</dbReference>
<dbReference type="GO" id="GO:0051959">
    <property type="term" value="F:dynein light intermediate chain binding"/>
    <property type="evidence" value="ECO:0007669"/>
    <property type="project" value="InterPro"/>
</dbReference>
<proteinExistence type="predicted"/>
<dbReference type="EMBL" id="CAJOAY010016611">
    <property type="protein sequence ID" value="CAF4302818.1"/>
    <property type="molecule type" value="Genomic_DNA"/>
</dbReference>
<dbReference type="AlphaFoldDB" id="A0A820I0P7"/>
<feature type="non-terminal residue" evidence="2">
    <location>
        <position position="1"/>
    </location>
</feature>
<dbReference type="PANTHER" id="PTHR10676">
    <property type="entry name" value="DYNEIN HEAVY CHAIN FAMILY PROTEIN"/>
    <property type="match status" value="1"/>
</dbReference>
<dbReference type="GO" id="GO:0045505">
    <property type="term" value="F:dynein intermediate chain binding"/>
    <property type="evidence" value="ECO:0007669"/>
    <property type="project" value="InterPro"/>
</dbReference>
<dbReference type="Pfam" id="PF12777">
    <property type="entry name" value="MT"/>
    <property type="match status" value="1"/>
</dbReference>
<dbReference type="InterPro" id="IPR024743">
    <property type="entry name" value="Dynein_HC_stalk"/>
</dbReference>